<dbReference type="SUPFAM" id="SSF51679">
    <property type="entry name" value="Bacterial luciferase-like"/>
    <property type="match status" value="1"/>
</dbReference>
<keyword evidence="1" id="KW-0560">Oxidoreductase</keyword>
<organism evidence="3 4">
    <name type="scientific">Amycolatopsis albispora</name>
    <dbReference type="NCBI Taxonomy" id="1804986"/>
    <lineage>
        <taxon>Bacteria</taxon>
        <taxon>Bacillati</taxon>
        <taxon>Actinomycetota</taxon>
        <taxon>Actinomycetes</taxon>
        <taxon>Pseudonocardiales</taxon>
        <taxon>Pseudonocardiaceae</taxon>
        <taxon>Amycolatopsis</taxon>
    </lineage>
</organism>
<dbReference type="InterPro" id="IPR011251">
    <property type="entry name" value="Luciferase-like_dom"/>
</dbReference>
<evidence type="ECO:0000313" key="3">
    <source>
        <dbReference type="EMBL" id="AXB45006.1"/>
    </source>
</evidence>
<proteinExistence type="predicted"/>
<dbReference type="PANTHER" id="PTHR43244:SF1">
    <property type="entry name" value="5,10-METHYLENETETRAHYDROMETHANOPTERIN REDUCTASE"/>
    <property type="match status" value="1"/>
</dbReference>
<dbReference type="InterPro" id="IPR050564">
    <property type="entry name" value="F420-G6PD/mer"/>
</dbReference>
<evidence type="ECO:0000256" key="1">
    <source>
        <dbReference type="ARBA" id="ARBA00023002"/>
    </source>
</evidence>
<dbReference type="GO" id="GO:0016705">
    <property type="term" value="F:oxidoreductase activity, acting on paired donors, with incorporation or reduction of molecular oxygen"/>
    <property type="evidence" value="ECO:0007669"/>
    <property type="project" value="InterPro"/>
</dbReference>
<dbReference type="KEGG" id="aab:A4R43_22975"/>
<dbReference type="RefSeq" id="WP_113694265.1">
    <property type="nucleotide sequence ID" value="NZ_CP015163.1"/>
</dbReference>
<dbReference type="OrthoDB" id="4566556at2"/>
<protein>
    <submittedName>
        <fullName evidence="3">Dehydrogenase</fullName>
    </submittedName>
</protein>
<accession>A0A344LAD2</accession>
<feature type="domain" description="Luciferase-like" evidence="2">
    <location>
        <begin position="10"/>
        <end position="213"/>
    </location>
</feature>
<dbReference type="Gene3D" id="3.20.20.30">
    <property type="entry name" value="Luciferase-like domain"/>
    <property type="match status" value="1"/>
</dbReference>
<dbReference type="InterPro" id="IPR036661">
    <property type="entry name" value="Luciferase-like_sf"/>
</dbReference>
<dbReference type="Pfam" id="PF00296">
    <property type="entry name" value="Bac_luciferase"/>
    <property type="match status" value="1"/>
</dbReference>
<dbReference type="EMBL" id="CP015163">
    <property type="protein sequence ID" value="AXB45006.1"/>
    <property type="molecule type" value="Genomic_DNA"/>
</dbReference>
<evidence type="ECO:0000259" key="2">
    <source>
        <dbReference type="Pfam" id="PF00296"/>
    </source>
</evidence>
<keyword evidence="4" id="KW-1185">Reference proteome</keyword>
<name>A0A344LAD2_9PSEU</name>
<dbReference type="PANTHER" id="PTHR43244">
    <property type="match status" value="1"/>
</dbReference>
<dbReference type="Proteomes" id="UP000250434">
    <property type="component" value="Chromosome"/>
</dbReference>
<sequence length="289" mass="29800">MKLGVYLDGSTVDSFVTHARLAEDAGLESVWVGDHLITASPRIDSVVALTAAAAATTRIKVGFGVLVVALRPVAWVAKQIATLQGLSGNRVLLGVGTGGDAHGDLGWRAAGVPFAERGKRTTAALKVLPDLVTGKPATVDGVEFALAPGAEMPPLIVAAGPGRLRRVARFGDEWFPAFSAPSWLAEQGKRLAELAAEHGRPAPGITVNISLAVGSVPSPVLDAQIRSLTGYGLTEAQAREAVVTGNPAQVAERLAAYADAGVGRIAAMPFTGNRAEQIELLGEVAGLLR</sequence>
<gene>
    <name evidence="3" type="ORF">A4R43_22975</name>
</gene>
<dbReference type="AlphaFoldDB" id="A0A344LAD2"/>
<evidence type="ECO:0000313" key="4">
    <source>
        <dbReference type="Proteomes" id="UP000250434"/>
    </source>
</evidence>
<reference evidence="3 4" key="1">
    <citation type="submission" date="2016-04" db="EMBL/GenBank/DDBJ databases">
        <title>Complete genome sequence and analysis of deep-sea sediment isolate, Amycolatopsis sp. WP1.</title>
        <authorList>
            <person name="Wang H."/>
            <person name="Chen S."/>
            <person name="Wu Q."/>
        </authorList>
    </citation>
    <scope>NUCLEOTIDE SEQUENCE [LARGE SCALE GENOMIC DNA]</scope>
    <source>
        <strain evidence="3 4">WP1</strain>
    </source>
</reference>